<keyword evidence="1" id="KW-1133">Transmembrane helix</keyword>
<gene>
    <name evidence="2" type="ORF">ACX51_15915</name>
</gene>
<protein>
    <submittedName>
        <fullName evidence="2">Uncharacterized protein</fullName>
    </submittedName>
</protein>
<proteinExistence type="predicted"/>
<dbReference type="RefSeq" id="WP_103220236.1">
    <property type="nucleotide sequence ID" value="NZ_CP034973.1"/>
</dbReference>
<dbReference type="EMBL" id="LGIY01000066">
    <property type="protein sequence ID" value="POE38086.1"/>
    <property type="molecule type" value="Genomic_DNA"/>
</dbReference>
<evidence type="ECO:0000313" key="3">
    <source>
        <dbReference type="Proteomes" id="UP000237433"/>
    </source>
</evidence>
<organism evidence="2 3">
    <name type="scientific">Lacticaseibacillus paracasei</name>
    <name type="common">Lactobacillus paracasei</name>
    <dbReference type="NCBI Taxonomy" id="1597"/>
    <lineage>
        <taxon>Bacteria</taxon>
        <taxon>Bacillati</taxon>
        <taxon>Bacillota</taxon>
        <taxon>Bacilli</taxon>
        <taxon>Lactobacillales</taxon>
        <taxon>Lactobacillaceae</taxon>
        <taxon>Lacticaseibacillus</taxon>
    </lineage>
</organism>
<accession>A0ABD6VW78</accession>
<evidence type="ECO:0000256" key="1">
    <source>
        <dbReference type="SAM" id="Phobius"/>
    </source>
</evidence>
<comment type="caution">
    <text evidence="2">The sequence shown here is derived from an EMBL/GenBank/DDBJ whole genome shotgun (WGS) entry which is preliminary data.</text>
</comment>
<evidence type="ECO:0000313" key="2">
    <source>
        <dbReference type="EMBL" id="POE38086.1"/>
    </source>
</evidence>
<feature type="transmembrane region" description="Helical" evidence="1">
    <location>
        <begin position="40"/>
        <end position="61"/>
    </location>
</feature>
<keyword evidence="1" id="KW-0472">Membrane</keyword>
<sequence>MENKEISLDTFSILSNAGWLLIILKLAGVISTNWNAILNYWLALLGISVAMGIVTAIIGLWTKAGDK</sequence>
<dbReference type="AlphaFoldDB" id="A0ABD6VW78"/>
<dbReference type="Proteomes" id="UP000237433">
    <property type="component" value="Unassembled WGS sequence"/>
</dbReference>
<reference evidence="2 3" key="1">
    <citation type="journal article" date="2015" name="J. Am. Soc. Brew. Chem.">
        <title>Dissolved carbon dioxide selects for lactic acid bacteria able to grow in and spoil packaged beer.</title>
        <authorList>
            <person name="Bergsveinson J."/>
            <person name="Redekop A."/>
            <person name="Zoerb S."/>
            <person name="Ziola B."/>
        </authorList>
    </citation>
    <scope>NUCLEOTIDE SEQUENCE [LARGE SCALE GENOMIC DNA]</scope>
    <source>
        <strain evidence="2 3">CCC B1205</strain>
    </source>
</reference>
<keyword evidence="1" id="KW-0812">Transmembrane</keyword>
<name>A0ABD6VW78_LACPA</name>
<feature type="transmembrane region" description="Helical" evidence="1">
    <location>
        <begin position="12"/>
        <end position="34"/>
    </location>
</feature>